<keyword evidence="3" id="KW-1185">Reference proteome</keyword>
<dbReference type="Proteomes" id="UP000824166">
    <property type="component" value="Unassembled WGS sequence"/>
</dbReference>
<dbReference type="PROSITE" id="PS51819">
    <property type="entry name" value="VOC"/>
    <property type="match status" value="2"/>
</dbReference>
<organism evidence="2 3">
    <name type="scientific">Paenarthrobacter aromaticivorans</name>
    <dbReference type="NCBI Taxonomy" id="2849150"/>
    <lineage>
        <taxon>Bacteria</taxon>
        <taxon>Bacillati</taxon>
        <taxon>Actinomycetota</taxon>
        <taxon>Actinomycetes</taxon>
        <taxon>Micrococcales</taxon>
        <taxon>Micrococcaceae</taxon>
        <taxon>Paenarthrobacter</taxon>
    </lineage>
</organism>
<name>A0ABS6IBC5_9MICC</name>
<dbReference type="InterPro" id="IPR037523">
    <property type="entry name" value="VOC_core"/>
</dbReference>
<evidence type="ECO:0000313" key="2">
    <source>
        <dbReference type="EMBL" id="MBU8869021.1"/>
    </source>
</evidence>
<evidence type="ECO:0000259" key="1">
    <source>
        <dbReference type="PROSITE" id="PS51819"/>
    </source>
</evidence>
<dbReference type="PANTHER" id="PTHR33993">
    <property type="entry name" value="GLYOXALASE-RELATED"/>
    <property type="match status" value="1"/>
</dbReference>
<comment type="caution">
    <text evidence="2">The sequence shown here is derived from an EMBL/GenBank/DDBJ whole genome shotgun (WGS) entry which is preliminary data.</text>
</comment>
<feature type="domain" description="VOC" evidence="1">
    <location>
        <begin position="139"/>
        <end position="255"/>
    </location>
</feature>
<feature type="domain" description="VOC" evidence="1">
    <location>
        <begin position="12"/>
        <end position="125"/>
    </location>
</feature>
<dbReference type="PANTHER" id="PTHR33993:SF14">
    <property type="entry name" value="GB|AAF24581.1"/>
    <property type="match status" value="1"/>
</dbReference>
<dbReference type="RefSeq" id="WP_216927259.1">
    <property type="nucleotide sequence ID" value="NZ_JAHOPC010000022.1"/>
</dbReference>
<proteinExistence type="predicted"/>
<dbReference type="CDD" id="cd07247">
    <property type="entry name" value="SgaA_N_like"/>
    <property type="match status" value="2"/>
</dbReference>
<protein>
    <submittedName>
        <fullName evidence="2">VOC family protein</fullName>
    </submittedName>
</protein>
<reference evidence="2 3" key="1">
    <citation type="submission" date="2021-06" db="EMBL/GenBank/DDBJ databases">
        <authorList>
            <person name="Jeong J.W."/>
        </authorList>
    </citation>
    <scope>NUCLEOTIDE SEQUENCE [LARGE SCALE GENOMIC DNA]</scope>
    <source>
        <strain evidence="2 3">MMS21-TAE1-1</strain>
    </source>
</reference>
<dbReference type="InterPro" id="IPR052164">
    <property type="entry name" value="Anthracycline_SecMetBiosynth"/>
</dbReference>
<dbReference type="EMBL" id="JAHOPC010000022">
    <property type="protein sequence ID" value="MBU8869021.1"/>
    <property type="molecule type" value="Genomic_DNA"/>
</dbReference>
<gene>
    <name evidence="2" type="ORF">KSW38_22250</name>
</gene>
<dbReference type="InterPro" id="IPR004360">
    <property type="entry name" value="Glyas_Fos-R_dOase_dom"/>
</dbReference>
<accession>A0ABS6IBC5</accession>
<sequence length="260" mass="27861">MSTQTEKWPAGTPAWVDLGVDDLPAAKSFYTKLFGWDYLSGDEEAGGYLLAQLDGQAVAGLGPKQDSTMPTVWTTYLASDNVDTTCKEVAAVGGQLIAVPFDVMDSGRMAIAADSVGAVFGIWQAGSHIGAERVNEHGSLCWNELHTREYALARSFYADVFGYSYQDIDQDGFIYATAKRASDGREVGGIHLDTEMAEGGPNHWLAWFASDHVDRTAATAVELGSSALVPVMDSPMGRMAILQAPQGEIFGIIDAPRTKA</sequence>
<evidence type="ECO:0000313" key="3">
    <source>
        <dbReference type="Proteomes" id="UP000824166"/>
    </source>
</evidence>
<dbReference type="Pfam" id="PF00903">
    <property type="entry name" value="Glyoxalase"/>
    <property type="match status" value="1"/>
</dbReference>